<dbReference type="Proteomes" id="UP001268819">
    <property type="component" value="Unassembled WGS sequence"/>
</dbReference>
<gene>
    <name evidence="2" type="ORF">J2S66_005750</name>
</gene>
<comment type="caution">
    <text evidence="2">The sequence shown here is derived from an EMBL/GenBank/DDBJ whole genome shotgun (WGS) entry which is preliminary data.</text>
</comment>
<dbReference type="EMBL" id="JAVDSG010000001">
    <property type="protein sequence ID" value="MDR6597366.1"/>
    <property type="molecule type" value="Genomic_DNA"/>
</dbReference>
<accession>A0ABU1Q3V0</accession>
<dbReference type="InterPro" id="IPR002575">
    <property type="entry name" value="Aminoglycoside_PTrfase"/>
</dbReference>
<sequence length="303" mass="31904">MEATGGNRVAWADVPGPVRAAVEDGIGAPVVRAVSQSGGFSPGLAARLELGDGRRVFAKAVGSSANPVSPAMHRREALVAPVVPGPRLLWSHDDGDWVVLVFEDVPGRTPAVPWVADEWERVHAAVVELSRVVAPPGFPRVGHDPGVFSGWRRLAGSPVPGLDPWAAGRLDELAGWESGWGSASAGTSLLHGDLRADNVLLTPDGVVFVDWPHAMRGAPWVDLVLMLPSVALQGGPEPWDAWASSPLSHDADPDAVTAVVAAVTGFFVHGSRLPPPPGLPSLRAFQGAQGVHALRWLRQRLAR</sequence>
<protein>
    <recommendedName>
        <fullName evidence="1">Aminoglycoside phosphotransferase domain-containing protein</fullName>
    </recommendedName>
</protein>
<dbReference type="Pfam" id="PF01636">
    <property type="entry name" value="APH"/>
    <property type="match status" value="1"/>
</dbReference>
<evidence type="ECO:0000313" key="3">
    <source>
        <dbReference type="Proteomes" id="UP001268819"/>
    </source>
</evidence>
<organism evidence="2 3">
    <name type="scientific">Saccharothrix longispora</name>
    <dbReference type="NCBI Taxonomy" id="33920"/>
    <lineage>
        <taxon>Bacteria</taxon>
        <taxon>Bacillati</taxon>
        <taxon>Actinomycetota</taxon>
        <taxon>Actinomycetes</taxon>
        <taxon>Pseudonocardiales</taxon>
        <taxon>Pseudonocardiaceae</taxon>
        <taxon>Saccharothrix</taxon>
    </lineage>
</organism>
<dbReference type="RefSeq" id="WP_310310514.1">
    <property type="nucleotide sequence ID" value="NZ_BAAAXB010000001.1"/>
</dbReference>
<evidence type="ECO:0000259" key="1">
    <source>
        <dbReference type="Pfam" id="PF01636"/>
    </source>
</evidence>
<proteinExistence type="predicted"/>
<reference evidence="2 3" key="1">
    <citation type="submission" date="2023-07" db="EMBL/GenBank/DDBJ databases">
        <title>Sequencing the genomes of 1000 actinobacteria strains.</title>
        <authorList>
            <person name="Klenk H.-P."/>
        </authorList>
    </citation>
    <scope>NUCLEOTIDE SEQUENCE [LARGE SCALE GENOMIC DNA]</scope>
    <source>
        <strain evidence="2 3">DSM 43749</strain>
    </source>
</reference>
<name>A0ABU1Q3V0_9PSEU</name>
<keyword evidence="3" id="KW-1185">Reference proteome</keyword>
<evidence type="ECO:0000313" key="2">
    <source>
        <dbReference type="EMBL" id="MDR6597366.1"/>
    </source>
</evidence>
<feature type="domain" description="Aminoglycoside phosphotransferase" evidence="1">
    <location>
        <begin position="50"/>
        <end position="236"/>
    </location>
</feature>
<dbReference type="InterPro" id="IPR011009">
    <property type="entry name" value="Kinase-like_dom_sf"/>
</dbReference>
<dbReference type="SUPFAM" id="SSF56112">
    <property type="entry name" value="Protein kinase-like (PK-like)"/>
    <property type="match status" value="1"/>
</dbReference>
<dbReference type="Gene3D" id="3.90.1200.10">
    <property type="match status" value="1"/>
</dbReference>